<reference evidence="1 2" key="1">
    <citation type="submission" date="2020-09" db="EMBL/GenBank/DDBJ databases">
        <title>Echinicola sp. CAU 1574 isolated from sand of Sido Beach.</title>
        <authorList>
            <person name="Kim W."/>
        </authorList>
    </citation>
    <scope>NUCLEOTIDE SEQUENCE [LARGE SCALE GENOMIC DNA]</scope>
    <source>
        <strain evidence="1 2">CAU 1574</strain>
    </source>
</reference>
<dbReference type="RefSeq" id="WP_192009753.1">
    <property type="nucleotide sequence ID" value="NZ_JACYTQ010000002.1"/>
</dbReference>
<name>A0ABR9AJD1_9BACT</name>
<organism evidence="1 2">
    <name type="scientific">Echinicola arenosa</name>
    <dbReference type="NCBI Taxonomy" id="2774144"/>
    <lineage>
        <taxon>Bacteria</taxon>
        <taxon>Pseudomonadati</taxon>
        <taxon>Bacteroidota</taxon>
        <taxon>Cytophagia</taxon>
        <taxon>Cytophagales</taxon>
        <taxon>Cyclobacteriaceae</taxon>
        <taxon>Echinicola</taxon>
    </lineage>
</organism>
<keyword evidence="2" id="KW-1185">Reference proteome</keyword>
<gene>
    <name evidence="1" type="ORF">IFO69_09135</name>
</gene>
<dbReference type="EMBL" id="JACYTQ010000002">
    <property type="protein sequence ID" value="MBD8488906.1"/>
    <property type="molecule type" value="Genomic_DNA"/>
</dbReference>
<dbReference type="Proteomes" id="UP000647133">
    <property type="component" value="Unassembled WGS sequence"/>
</dbReference>
<proteinExistence type="predicted"/>
<accession>A0ABR9AJD1</accession>
<protein>
    <recommendedName>
        <fullName evidence="3">Antimicrobial peptide</fullName>
    </recommendedName>
</protein>
<comment type="caution">
    <text evidence="1">The sequence shown here is derived from an EMBL/GenBank/DDBJ whole genome shotgun (WGS) entry which is preliminary data.</text>
</comment>
<evidence type="ECO:0000313" key="2">
    <source>
        <dbReference type="Proteomes" id="UP000647133"/>
    </source>
</evidence>
<sequence length="57" mass="6773">MKNWKYIAIILIAFFIAFNYKEPLKEAPDYKEPLEEAPDVSREEVLGRWKSITRTRG</sequence>
<evidence type="ECO:0000313" key="1">
    <source>
        <dbReference type="EMBL" id="MBD8488906.1"/>
    </source>
</evidence>
<evidence type="ECO:0008006" key="3">
    <source>
        <dbReference type="Google" id="ProtNLM"/>
    </source>
</evidence>